<proteinExistence type="predicted"/>
<comment type="caution">
    <text evidence="1">The sequence shown here is derived from an EMBL/GenBank/DDBJ whole genome shotgun (WGS) entry which is preliminary data.</text>
</comment>
<accession>A0A939PL44</accession>
<sequence length="266" mass="30408">MKPADHGGLRAARFSDWDDDRLGECDPREFADLLHRRALDIAEDVYHAGNYEMAELDPAVYRERLTFYLRRRAWGECYFGTLTPARQITLLGADEAAMKLRLARQIKDEVRHHDVFAYEVKRLGGEWRIAHFPAPRTLLRMYEVQLARSSAAELAAANQYSGEIVLSVQDREEDNVLRMLLDERIMTALEDIEADEPAHIAIGRDLVRQYARTPGEMRAMAAAQELFLEAQIAQHVSEIQALGCRRVRAAPVFESRANDSPDSRDR</sequence>
<name>A0A939PL44_9ACTN</name>
<dbReference type="EMBL" id="JAGEOJ010000030">
    <property type="protein sequence ID" value="MBO2454947.1"/>
    <property type="molecule type" value="Genomic_DNA"/>
</dbReference>
<organism evidence="1 2">
    <name type="scientific">Actinomadura barringtoniae</name>
    <dbReference type="NCBI Taxonomy" id="1427535"/>
    <lineage>
        <taxon>Bacteria</taxon>
        <taxon>Bacillati</taxon>
        <taxon>Actinomycetota</taxon>
        <taxon>Actinomycetes</taxon>
        <taxon>Streptosporangiales</taxon>
        <taxon>Thermomonosporaceae</taxon>
        <taxon>Actinomadura</taxon>
    </lineage>
</organism>
<gene>
    <name evidence="1" type="ORF">J4573_48225</name>
</gene>
<evidence type="ECO:0000313" key="2">
    <source>
        <dbReference type="Proteomes" id="UP000669179"/>
    </source>
</evidence>
<reference evidence="1" key="1">
    <citation type="submission" date="2021-03" db="EMBL/GenBank/DDBJ databases">
        <authorList>
            <person name="Kanchanasin P."/>
            <person name="Saeng-In P."/>
            <person name="Phongsopitanun W."/>
            <person name="Yuki M."/>
            <person name="Kudo T."/>
            <person name="Ohkuma M."/>
            <person name="Tanasupawat S."/>
        </authorList>
    </citation>
    <scope>NUCLEOTIDE SEQUENCE</scope>
    <source>
        <strain evidence="1">GKU 128</strain>
    </source>
</reference>
<dbReference type="RefSeq" id="WP_208263174.1">
    <property type="nucleotide sequence ID" value="NZ_JAGEOJ010000030.1"/>
</dbReference>
<keyword evidence="2" id="KW-1185">Reference proteome</keyword>
<protein>
    <recommendedName>
        <fullName evidence="3">Ferritin-like domain-containing protein</fullName>
    </recommendedName>
</protein>
<dbReference type="AlphaFoldDB" id="A0A939PL44"/>
<evidence type="ECO:0008006" key="3">
    <source>
        <dbReference type="Google" id="ProtNLM"/>
    </source>
</evidence>
<dbReference type="Proteomes" id="UP000669179">
    <property type="component" value="Unassembled WGS sequence"/>
</dbReference>
<evidence type="ECO:0000313" key="1">
    <source>
        <dbReference type="EMBL" id="MBO2454947.1"/>
    </source>
</evidence>